<dbReference type="Proteomes" id="UP001523565">
    <property type="component" value="Unassembled WGS sequence"/>
</dbReference>
<dbReference type="Gene3D" id="1.10.10.10">
    <property type="entry name" value="Winged helix-like DNA-binding domain superfamily/Winged helix DNA-binding domain"/>
    <property type="match status" value="1"/>
</dbReference>
<keyword evidence="1" id="KW-0805">Transcription regulation</keyword>
<dbReference type="InterPro" id="IPR036390">
    <property type="entry name" value="WH_DNA-bd_sf"/>
</dbReference>
<evidence type="ECO:0000256" key="3">
    <source>
        <dbReference type="ARBA" id="ARBA00023163"/>
    </source>
</evidence>
<dbReference type="Pfam" id="PF00392">
    <property type="entry name" value="GntR"/>
    <property type="match status" value="1"/>
</dbReference>
<keyword evidence="3" id="KW-0804">Transcription</keyword>
<dbReference type="PROSITE" id="PS50949">
    <property type="entry name" value="HTH_GNTR"/>
    <property type="match status" value="1"/>
</dbReference>
<dbReference type="RefSeq" id="WP_262069380.1">
    <property type="nucleotide sequence ID" value="NZ_JAMXOC010000014.1"/>
</dbReference>
<dbReference type="CDD" id="cd07377">
    <property type="entry name" value="WHTH_GntR"/>
    <property type="match status" value="1"/>
</dbReference>
<dbReference type="InterPro" id="IPR011711">
    <property type="entry name" value="GntR_C"/>
</dbReference>
<dbReference type="SUPFAM" id="SSF46785">
    <property type="entry name" value="Winged helix' DNA-binding domain"/>
    <property type="match status" value="1"/>
</dbReference>
<reference evidence="5 6" key="1">
    <citation type="journal article" date="2022" name="Genome Biol. Evol.">
        <title>Host diet, physiology and behaviors set the stage for Lachnospiraceae cladogenesis.</title>
        <authorList>
            <person name="Vera-Ponce De Leon A."/>
            <person name="Schneider M."/>
            <person name="Jahnes B.C."/>
            <person name="Sadowski V."/>
            <person name="Camuy-Velez L.A."/>
            <person name="Duan J."/>
            <person name="Sabree Z.L."/>
        </authorList>
    </citation>
    <scope>NUCLEOTIDE SEQUENCE [LARGE SCALE GENOMIC DNA]</scope>
    <source>
        <strain evidence="5 6">PAL227</strain>
    </source>
</reference>
<dbReference type="SUPFAM" id="SSF48008">
    <property type="entry name" value="GntR ligand-binding domain-like"/>
    <property type="match status" value="1"/>
</dbReference>
<evidence type="ECO:0000313" key="6">
    <source>
        <dbReference type="Proteomes" id="UP001523565"/>
    </source>
</evidence>
<dbReference type="InterPro" id="IPR000524">
    <property type="entry name" value="Tscrpt_reg_HTH_GntR"/>
</dbReference>
<accession>A0ABT1EIH4</accession>
<dbReference type="SMART" id="SM00345">
    <property type="entry name" value="HTH_GNTR"/>
    <property type="match status" value="1"/>
</dbReference>
<proteinExistence type="predicted"/>
<comment type="caution">
    <text evidence="5">The sequence shown here is derived from an EMBL/GenBank/DDBJ whole genome shotgun (WGS) entry which is preliminary data.</text>
</comment>
<name>A0ABT1EIH4_9FIRM</name>
<feature type="domain" description="HTH gntR-type" evidence="4">
    <location>
        <begin position="9"/>
        <end position="77"/>
    </location>
</feature>
<dbReference type="EMBL" id="JAMZFV010000014">
    <property type="protein sequence ID" value="MCP1110500.1"/>
    <property type="molecule type" value="Genomic_DNA"/>
</dbReference>
<dbReference type="Gene3D" id="1.20.120.530">
    <property type="entry name" value="GntR ligand-binding domain-like"/>
    <property type="match status" value="1"/>
</dbReference>
<evidence type="ECO:0000313" key="5">
    <source>
        <dbReference type="EMBL" id="MCP1110500.1"/>
    </source>
</evidence>
<gene>
    <name evidence="5" type="ORF">NK118_09585</name>
</gene>
<evidence type="ECO:0000256" key="2">
    <source>
        <dbReference type="ARBA" id="ARBA00023125"/>
    </source>
</evidence>
<dbReference type="InterPro" id="IPR036388">
    <property type="entry name" value="WH-like_DNA-bd_sf"/>
</dbReference>
<organism evidence="5 6">
    <name type="scientific">Ohessyouella blattaphilus</name>
    <dbReference type="NCBI Taxonomy" id="2949333"/>
    <lineage>
        <taxon>Bacteria</taxon>
        <taxon>Bacillati</taxon>
        <taxon>Bacillota</taxon>
        <taxon>Clostridia</taxon>
        <taxon>Lachnospirales</taxon>
        <taxon>Lachnospiraceae</taxon>
        <taxon>Ohessyouella</taxon>
    </lineage>
</organism>
<keyword evidence="2" id="KW-0238">DNA-binding</keyword>
<dbReference type="InterPro" id="IPR008920">
    <property type="entry name" value="TF_FadR/GntR_C"/>
</dbReference>
<dbReference type="SMART" id="SM00895">
    <property type="entry name" value="FCD"/>
    <property type="match status" value="1"/>
</dbReference>
<keyword evidence="6" id="KW-1185">Reference proteome</keyword>
<evidence type="ECO:0000259" key="4">
    <source>
        <dbReference type="PROSITE" id="PS50949"/>
    </source>
</evidence>
<dbReference type="PRINTS" id="PR00035">
    <property type="entry name" value="HTHGNTR"/>
</dbReference>
<protein>
    <submittedName>
        <fullName evidence="5">GntR family transcriptional regulator</fullName>
    </submittedName>
</protein>
<dbReference type="PANTHER" id="PTHR43537">
    <property type="entry name" value="TRANSCRIPTIONAL REGULATOR, GNTR FAMILY"/>
    <property type="match status" value="1"/>
</dbReference>
<sequence>MNFAKLSAPTLKELFVKELEAMILSGKLKIGEKLPPERTLAERMQVSRAVVNGGIAELARKGFLQVKPRSGVYVVDYRRYGTAETLLSIMNYNGGHLRNDEIRSILEIKMIVDTLAAELAVDKCTDEDIEALEERLAEMGKHDKNDEATADATFDFYHELCMISDNTLLPLIYRSFRIPITHLWIRFAEKYGNETLCRNAGTILEALKARDRKTAREAIEKSLTAAISGANEIYEN</sequence>
<evidence type="ECO:0000256" key="1">
    <source>
        <dbReference type="ARBA" id="ARBA00023015"/>
    </source>
</evidence>
<dbReference type="PANTHER" id="PTHR43537:SF5">
    <property type="entry name" value="UXU OPERON TRANSCRIPTIONAL REGULATOR"/>
    <property type="match status" value="1"/>
</dbReference>
<dbReference type="Pfam" id="PF07729">
    <property type="entry name" value="FCD"/>
    <property type="match status" value="1"/>
</dbReference>